<dbReference type="Gene3D" id="2.10.60.10">
    <property type="entry name" value="CD59"/>
    <property type="match status" value="1"/>
</dbReference>
<protein>
    <submittedName>
        <fullName evidence="1">Uncharacterized protein</fullName>
    </submittedName>
</protein>
<evidence type="ECO:0000313" key="2">
    <source>
        <dbReference type="Proteomes" id="UP000078540"/>
    </source>
</evidence>
<sequence>MTSEARNTTFVIECCSEDFCNKDLKPPLHPSNNEVVRVMYRYSIYMEKFLKISKLRLTRVKAEYAVVYVTKKLFPS</sequence>
<proteinExistence type="predicted"/>
<keyword evidence="2" id="KW-1185">Reference proteome</keyword>
<evidence type="ECO:0000313" key="1">
    <source>
        <dbReference type="EMBL" id="KYM91228.1"/>
    </source>
</evidence>
<dbReference type="EMBL" id="KQ976408">
    <property type="protein sequence ID" value="KYM91228.1"/>
    <property type="molecule type" value="Genomic_DNA"/>
</dbReference>
<accession>A0A195BTD8</accession>
<gene>
    <name evidence="1" type="ORF">ALC53_01640</name>
</gene>
<organism evidence="1 2">
    <name type="scientific">Atta colombica</name>
    <dbReference type="NCBI Taxonomy" id="520822"/>
    <lineage>
        <taxon>Eukaryota</taxon>
        <taxon>Metazoa</taxon>
        <taxon>Ecdysozoa</taxon>
        <taxon>Arthropoda</taxon>
        <taxon>Hexapoda</taxon>
        <taxon>Insecta</taxon>
        <taxon>Pterygota</taxon>
        <taxon>Neoptera</taxon>
        <taxon>Endopterygota</taxon>
        <taxon>Hymenoptera</taxon>
        <taxon>Apocrita</taxon>
        <taxon>Aculeata</taxon>
        <taxon>Formicoidea</taxon>
        <taxon>Formicidae</taxon>
        <taxon>Myrmicinae</taxon>
        <taxon>Atta</taxon>
    </lineage>
</organism>
<name>A0A195BTD8_9HYME</name>
<reference evidence="1 2" key="1">
    <citation type="submission" date="2015-09" db="EMBL/GenBank/DDBJ databases">
        <title>Atta colombica WGS genome.</title>
        <authorList>
            <person name="Nygaard S."/>
            <person name="Hu H."/>
            <person name="Boomsma J."/>
            <person name="Zhang G."/>
        </authorList>
    </citation>
    <scope>NUCLEOTIDE SEQUENCE [LARGE SCALE GENOMIC DNA]</scope>
    <source>
        <strain evidence="1">Treedump-2</strain>
        <tissue evidence="1">Whole body</tissue>
    </source>
</reference>
<dbReference type="AlphaFoldDB" id="A0A195BTD8"/>
<dbReference type="Proteomes" id="UP000078540">
    <property type="component" value="Unassembled WGS sequence"/>
</dbReference>
<dbReference type="SUPFAM" id="SSF57302">
    <property type="entry name" value="Snake toxin-like"/>
    <property type="match status" value="1"/>
</dbReference>
<dbReference type="InterPro" id="IPR045860">
    <property type="entry name" value="Snake_toxin-like_sf"/>
</dbReference>